<gene>
    <name evidence="2" type="ORF">I6G29_03040</name>
    <name evidence="3" type="ORF">NCTC11997_00656</name>
</gene>
<feature type="transmembrane region" description="Helical" evidence="1">
    <location>
        <begin position="133"/>
        <end position="154"/>
    </location>
</feature>
<dbReference type="Proteomes" id="UP000254603">
    <property type="component" value="Unassembled WGS sequence"/>
</dbReference>
<dbReference type="OrthoDB" id="2955631at2"/>
<feature type="transmembrane region" description="Helical" evidence="1">
    <location>
        <begin position="104"/>
        <end position="127"/>
    </location>
</feature>
<reference evidence="3 4" key="1">
    <citation type="submission" date="2018-06" db="EMBL/GenBank/DDBJ databases">
        <authorList>
            <consortium name="Pathogen Informatics"/>
            <person name="Doyle S."/>
        </authorList>
    </citation>
    <scope>NUCLEOTIDE SEQUENCE [LARGE SCALE GENOMIC DNA]</scope>
    <source>
        <strain evidence="3 4">NCTC11997</strain>
    </source>
</reference>
<evidence type="ECO:0000313" key="3">
    <source>
        <dbReference type="EMBL" id="SUA51547.1"/>
    </source>
</evidence>
<keyword evidence="5" id="KW-1185">Reference proteome</keyword>
<dbReference type="EMBL" id="UGSB01000001">
    <property type="protein sequence ID" value="SUA51547.1"/>
    <property type="molecule type" value="Genomic_DNA"/>
</dbReference>
<name>A0A378XCS5_9BURK</name>
<keyword evidence="1" id="KW-0812">Transmembrane</keyword>
<dbReference type="EMBL" id="CP065725">
    <property type="protein sequence ID" value="QPT40579.1"/>
    <property type="molecule type" value="Genomic_DNA"/>
</dbReference>
<keyword evidence="1" id="KW-1133">Transmembrane helix</keyword>
<dbReference type="AlphaFoldDB" id="A0A378XCS5"/>
<dbReference type="Proteomes" id="UP000594903">
    <property type="component" value="Chromosome"/>
</dbReference>
<dbReference type="Pfam" id="PF10011">
    <property type="entry name" value="DUF2254"/>
    <property type="match status" value="1"/>
</dbReference>
<sequence length="425" mass="46792">MFYRFLIYIRKPSNALWVIPSAGALLAVLIVFSASWVSALVPSESLPQIDKETVEGLLDVIASSMLAVSTFSLSIMVSAFASASNSATPRAIELVMGDDNTRMAIASFISAFIFAIIAKVALGIGYYGHNGLFALFVSTILVMLYLIVTLIRWVSTLSQLGRLENTLTKIQTAAEASLLAYRNDHNMGARWTSTVDALAYPLYAERSGYITHIDMASLQQQAEENDWYIHIAVRPGAMIMPDTVLAYVNLQPEQYAKEFEKHPALCLSDCFVMDASRTYEQDPAWGVIVLSEAAQRALSPAVNDPGTSIRVMSALLHLFVDTIPTKEQLDSIKNYDRLSIVEMNCGEWVEEGFLPIARDGATSVEVGLVMQKVLAGIARNAPETAMRSAARRVAILARERFVSSLLYESDKQKVLSKHEELFANS</sequence>
<proteinExistence type="predicted"/>
<organism evidence="3 4">
    <name type="scientific">Oligella ureolytica</name>
    <dbReference type="NCBI Taxonomy" id="90244"/>
    <lineage>
        <taxon>Bacteria</taxon>
        <taxon>Pseudomonadati</taxon>
        <taxon>Pseudomonadota</taxon>
        <taxon>Betaproteobacteria</taxon>
        <taxon>Burkholderiales</taxon>
        <taxon>Alcaligenaceae</taxon>
        <taxon>Oligella</taxon>
    </lineage>
</organism>
<evidence type="ECO:0000313" key="2">
    <source>
        <dbReference type="EMBL" id="QPT40579.1"/>
    </source>
</evidence>
<feature type="transmembrane region" description="Helical" evidence="1">
    <location>
        <begin position="61"/>
        <end position="83"/>
    </location>
</feature>
<accession>A0A378XCS5</accession>
<feature type="transmembrane region" description="Helical" evidence="1">
    <location>
        <begin position="15"/>
        <end position="41"/>
    </location>
</feature>
<protein>
    <submittedName>
        <fullName evidence="2">DUF2254 domain-containing protein</fullName>
    </submittedName>
    <submittedName>
        <fullName evidence="3">Predicted membrane protein (DUF2254)</fullName>
    </submittedName>
</protein>
<evidence type="ECO:0000256" key="1">
    <source>
        <dbReference type="SAM" id="Phobius"/>
    </source>
</evidence>
<dbReference type="RefSeq" id="WP_018575546.1">
    <property type="nucleotide sequence ID" value="NZ_CP065725.1"/>
</dbReference>
<dbReference type="InterPro" id="IPR018723">
    <property type="entry name" value="DUF2254_membrane"/>
</dbReference>
<evidence type="ECO:0000313" key="4">
    <source>
        <dbReference type="Proteomes" id="UP000254603"/>
    </source>
</evidence>
<reference evidence="2 5" key="2">
    <citation type="submission" date="2020-12" db="EMBL/GenBank/DDBJ databases">
        <title>FDA dAtabase for Regulatory Grade micrObial Sequences (FDA-ARGOS): Supporting development and validation of Infectious Disease Dx tests.</title>
        <authorList>
            <person name="Sproer C."/>
            <person name="Gronow S."/>
            <person name="Severitt S."/>
            <person name="Schroder I."/>
            <person name="Tallon L."/>
            <person name="Sadzewicz L."/>
            <person name="Zhao X."/>
            <person name="Boylan J."/>
            <person name="Ott S."/>
            <person name="Bowen H."/>
            <person name="Vavikolanu K."/>
            <person name="Mehta A."/>
            <person name="Aluvathingal J."/>
            <person name="Nadendla S."/>
            <person name="Lowell S."/>
            <person name="Myers T."/>
            <person name="Yan Y."/>
            <person name="Sichtig H."/>
        </authorList>
    </citation>
    <scope>NUCLEOTIDE SEQUENCE [LARGE SCALE GENOMIC DNA]</scope>
    <source>
        <strain evidence="2 5">FDAARGOS_872</strain>
    </source>
</reference>
<evidence type="ECO:0000313" key="5">
    <source>
        <dbReference type="Proteomes" id="UP000594903"/>
    </source>
</evidence>
<keyword evidence="1" id="KW-0472">Membrane</keyword>